<feature type="compositionally biased region" description="Polar residues" evidence="1">
    <location>
        <begin position="617"/>
        <end position="626"/>
    </location>
</feature>
<accession>A0A1X2GYD4</accession>
<evidence type="ECO:0000313" key="3">
    <source>
        <dbReference type="Proteomes" id="UP000242146"/>
    </source>
</evidence>
<evidence type="ECO:0000256" key="1">
    <source>
        <dbReference type="SAM" id="MobiDB-lite"/>
    </source>
</evidence>
<feature type="compositionally biased region" description="Polar residues" evidence="1">
    <location>
        <begin position="411"/>
        <end position="426"/>
    </location>
</feature>
<proteinExistence type="predicted"/>
<keyword evidence="3" id="KW-1185">Reference proteome</keyword>
<feature type="region of interest" description="Disordered" evidence="1">
    <location>
        <begin position="410"/>
        <end position="447"/>
    </location>
</feature>
<dbReference type="Proteomes" id="UP000242146">
    <property type="component" value="Unassembled WGS sequence"/>
</dbReference>
<feature type="compositionally biased region" description="Low complexity" evidence="1">
    <location>
        <begin position="627"/>
        <end position="639"/>
    </location>
</feature>
<dbReference type="AlphaFoldDB" id="A0A1X2GYD4"/>
<evidence type="ECO:0000313" key="2">
    <source>
        <dbReference type="EMBL" id="ORX62654.1"/>
    </source>
</evidence>
<dbReference type="OrthoDB" id="2338404at2759"/>
<gene>
    <name evidence="2" type="ORF">DM01DRAFT_1330780</name>
</gene>
<reference evidence="2 3" key="1">
    <citation type="submission" date="2016-07" db="EMBL/GenBank/DDBJ databases">
        <title>Pervasive Adenine N6-methylation of Active Genes in Fungi.</title>
        <authorList>
            <consortium name="DOE Joint Genome Institute"/>
            <person name="Mondo S.J."/>
            <person name="Dannebaum R.O."/>
            <person name="Kuo R.C."/>
            <person name="Labutti K."/>
            <person name="Haridas S."/>
            <person name="Kuo A."/>
            <person name="Salamov A."/>
            <person name="Ahrendt S.R."/>
            <person name="Lipzen A."/>
            <person name="Sullivan W."/>
            <person name="Andreopoulos W.B."/>
            <person name="Clum A."/>
            <person name="Lindquist E."/>
            <person name="Daum C."/>
            <person name="Ramamoorthy G.K."/>
            <person name="Gryganskyi A."/>
            <person name="Culley D."/>
            <person name="Magnuson J.K."/>
            <person name="James T.Y."/>
            <person name="O'Malley M.A."/>
            <person name="Stajich J.E."/>
            <person name="Spatafora J.W."/>
            <person name="Visel A."/>
            <person name="Grigoriev I.V."/>
        </authorList>
    </citation>
    <scope>NUCLEOTIDE SEQUENCE [LARGE SCALE GENOMIC DNA]</scope>
    <source>
        <strain evidence="2 3">NRRL 3301</strain>
    </source>
</reference>
<organism evidence="2 3">
    <name type="scientific">Hesseltinella vesiculosa</name>
    <dbReference type="NCBI Taxonomy" id="101127"/>
    <lineage>
        <taxon>Eukaryota</taxon>
        <taxon>Fungi</taxon>
        <taxon>Fungi incertae sedis</taxon>
        <taxon>Mucoromycota</taxon>
        <taxon>Mucoromycotina</taxon>
        <taxon>Mucoromycetes</taxon>
        <taxon>Mucorales</taxon>
        <taxon>Cunninghamellaceae</taxon>
        <taxon>Hesseltinella</taxon>
    </lineage>
</organism>
<protein>
    <submittedName>
        <fullName evidence="2">Uncharacterized protein</fullName>
    </submittedName>
</protein>
<feature type="region of interest" description="Disordered" evidence="1">
    <location>
        <begin position="617"/>
        <end position="645"/>
    </location>
</feature>
<feature type="region of interest" description="Disordered" evidence="1">
    <location>
        <begin position="710"/>
        <end position="756"/>
    </location>
</feature>
<comment type="caution">
    <text evidence="2">The sequence shown here is derived from an EMBL/GenBank/DDBJ whole genome shotgun (WGS) entry which is preliminary data.</text>
</comment>
<name>A0A1X2GYD4_9FUNG</name>
<feature type="compositionally biased region" description="Polar residues" evidence="1">
    <location>
        <begin position="540"/>
        <end position="551"/>
    </location>
</feature>
<feature type="compositionally biased region" description="Low complexity" evidence="1">
    <location>
        <begin position="427"/>
        <end position="436"/>
    </location>
</feature>
<sequence length="798" mass="88842">MPVITCLLDHPSTTYMVTQSSWTHQLVRHGVISHLHDNVTMQALSELHLLFHTQQQQPTHRTMHRIYSHAQAYFPVNHIYRPTVKLQKALDAALAFYPHDPVQAWHALCAIWHDFGFLWPQKIVLGHSYHAQHGYQVGHPQERLQQLHSAREVATRELNKQLESAGLPPLDSSSGTAVTTPDVMEIVDHCQEAKTWKVIKRTDVRPMYEFLPEATRQLVEKLIRQFVHRIPLNQSFLLESVLTKGYLCWRPQQRQPSSFLHFRPSPKQHSPAANLHHQGLPTMFPLPPSSTSSFGMPRTPFSIGTLPLPQLAAVPGSCLWQFTLKPSVTSPSLEDTHDGDDSYVKCGNQLFLSPCVHVDGFPPLPGDHQLPGQPILTQAATFSPQPPSNMLSELLERGSRLQSVELIDAALQSQPSPSRTPKTAVTSPLSSSSQGSTNASPTHRHDHTWTIETPHLGLDHDNDMTTDQSLNADIAIGRRKPILHGDIISLRQILYLCAVMNAQTARPPAPAFLGIPSPIPPAAEAIMANLERQYAHHSPDPSSRPQDNDATSVAFGHPSLAKDMTAGPREVAQKTQKKSDLDLASLRSVKSTASQASLPFYNLQTYTVVDPFVTKSSQSANTTPNLSSPSMPSSQSSSSFGHRHVSPNTALAAQPVCAKEVSLLSNNGDSYWIIRLLSEFEGSHIFTQAHTRQQTVDDAILRPQHPAPTVTSHLRRAQSYSSVHDHHQQKRRQQQHIDGSPRYTRPKKPPSPSPIGNIDPYLAYYAHHSQYKTIKNVLKKSTLTHLTKWIKPQKKSPS</sequence>
<feature type="region of interest" description="Disordered" evidence="1">
    <location>
        <begin position="534"/>
        <end position="579"/>
    </location>
</feature>
<dbReference type="EMBL" id="MCGT01000001">
    <property type="protein sequence ID" value="ORX62654.1"/>
    <property type="molecule type" value="Genomic_DNA"/>
</dbReference>